<comment type="caution">
    <text evidence="2">The sequence shown here is derived from an EMBL/GenBank/DDBJ whole genome shotgun (WGS) entry which is preliminary data.</text>
</comment>
<sequence>PVHGRHPPCACGMTKGDGGLKGIIAPVGNLAEVTGGHGAGGNQRDKKRKQVRQMLRADAARTRRRRRPGKCEGNGEVRRKPLLREGAWPGWRRGQPARSLWREETRCAS</sequence>
<feature type="region of interest" description="Disordered" evidence="1">
    <location>
        <begin position="34"/>
        <end position="109"/>
    </location>
</feature>
<evidence type="ECO:0000313" key="2">
    <source>
        <dbReference type="EMBL" id="TWW61713.1"/>
    </source>
</evidence>
<dbReference type="Proteomes" id="UP000324091">
    <property type="component" value="Chromosome 4"/>
</dbReference>
<organism evidence="2 3">
    <name type="scientific">Takifugu flavidus</name>
    <name type="common">sansaifugu</name>
    <dbReference type="NCBI Taxonomy" id="433684"/>
    <lineage>
        <taxon>Eukaryota</taxon>
        <taxon>Metazoa</taxon>
        <taxon>Chordata</taxon>
        <taxon>Craniata</taxon>
        <taxon>Vertebrata</taxon>
        <taxon>Euteleostomi</taxon>
        <taxon>Actinopterygii</taxon>
        <taxon>Neopterygii</taxon>
        <taxon>Teleostei</taxon>
        <taxon>Neoteleostei</taxon>
        <taxon>Acanthomorphata</taxon>
        <taxon>Eupercaria</taxon>
        <taxon>Tetraodontiformes</taxon>
        <taxon>Tetradontoidea</taxon>
        <taxon>Tetraodontidae</taxon>
        <taxon>Takifugu</taxon>
    </lineage>
</organism>
<proteinExistence type="predicted"/>
<gene>
    <name evidence="2" type="ORF">D4764_04G0003600</name>
</gene>
<evidence type="ECO:0000313" key="3">
    <source>
        <dbReference type="Proteomes" id="UP000324091"/>
    </source>
</evidence>
<dbReference type="EMBL" id="RHFK02000017">
    <property type="protein sequence ID" value="TWW61713.1"/>
    <property type="molecule type" value="Genomic_DNA"/>
</dbReference>
<name>A0A5C6N3E9_9TELE</name>
<feature type="compositionally biased region" description="Basic and acidic residues" evidence="1">
    <location>
        <begin position="69"/>
        <end position="83"/>
    </location>
</feature>
<feature type="non-terminal residue" evidence="2">
    <location>
        <position position="1"/>
    </location>
</feature>
<dbReference type="AlphaFoldDB" id="A0A5C6N3E9"/>
<feature type="compositionally biased region" description="Basic and acidic residues" evidence="1">
    <location>
        <begin position="100"/>
        <end position="109"/>
    </location>
</feature>
<evidence type="ECO:0000256" key="1">
    <source>
        <dbReference type="SAM" id="MobiDB-lite"/>
    </source>
</evidence>
<reference evidence="2 3" key="1">
    <citation type="submission" date="2019-04" db="EMBL/GenBank/DDBJ databases">
        <title>Chromosome genome assembly for Takifugu flavidus.</title>
        <authorList>
            <person name="Xiao S."/>
        </authorList>
    </citation>
    <scope>NUCLEOTIDE SEQUENCE [LARGE SCALE GENOMIC DNA]</scope>
    <source>
        <strain evidence="2">HTHZ2018</strain>
        <tissue evidence="2">Muscle</tissue>
    </source>
</reference>
<keyword evidence="3" id="KW-1185">Reference proteome</keyword>
<protein>
    <submittedName>
        <fullName evidence="2">Uncharacterized protein</fullName>
    </submittedName>
</protein>
<accession>A0A5C6N3E9</accession>